<dbReference type="SUPFAM" id="SSF51206">
    <property type="entry name" value="cAMP-binding domain-like"/>
    <property type="match status" value="1"/>
</dbReference>
<feature type="transmembrane region" description="Helical" evidence="2">
    <location>
        <begin position="307"/>
        <end position="331"/>
    </location>
</feature>
<dbReference type="AlphaFoldDB" id="W7XEL5"/>
<evidence type="ECO:0000259" key="3">
    <source>
        <dbReference type="PROSITE" id="PS50042"/>
    </source>
</evidence>
<feature type="region of interest" description="Disordered" evidence="1">
    <location>
        <begin position="745"/>
        <end position="766"/>
    </location>
</feature>
<evidence type="ECO:0000256" key="1">
    <source>
        <dbReference type="SAM" id="MobiDB-lite"/>
    </source>
</evidence>
<keyword evidence="2" id="KW-0812">Transmembrane</keyword>
<feature type="transmembrane region" description="Helical" evidence="2">
    <location>
        <begin position="279"/>
        <end position="295"/>
    </location>
</feature>
<dbReference type="Proteomes" id="UP000009168">
    <property type="component" value="Unassembled WGS sequence"/>
</dbReference>
<name>W7XEL5_TETTS</name>
<dbReference type="EMBL" id="GG662840">
    <property type="protein sequence ID" value="EWS76182.1"/>
    <property type="molecule type" value="Genomic_DNA"/>
</dbReference>
<dbReference type="InterPro" id="IPR051413">
    <property type="entry name" value="K/Na_HCN_channel"/>
</dbReference>
<dbReference type="Pfam" id="PF07885">
    <property type="entry name" value="Ion_trans_2"/>
    <property type="match status" value="1"/>
</dbReference>
<dbReference type="KEGG" id="tet:TTHERM_000164958"/>
<dbReference type="InParanoid" id="W7XEL5"/>
<dbReference type="CDD" id="cd00038">
    <property type="entry name" value="CAP_ED"/>
    <property type="match status" value="1"/>
</dbReference>
<proteinExistence type="predicted"/>
<evidence type="ECO:0000313" key="4">
    <source>
        <dbReference type="EMBL" id="EWS76182.1"/>
    </source>
</evidence>
<dbReference type="SMART" id="SM00100">
    <property type="entry name" value="cNMP"/>
    <property type="match status" value="1"/>
</dbReference>
<dbReference type="PANTHER" id="PTHR45689:SF5">
    <property type="entry name" value="I[[H]] CHANNEL, ISOFORM E"/>
    <property type="match status" value="1"/>
</dbReference>
<evidence type="ECO:0000256" key="2">
    <source>
        <dbReference type="SAM" id="Phobius"/>
    </source>
</evidence>
<evidence type="ECO:0000313" key="5">
    <source>
        <dbReference type="Proteomes" id="UP000009168"/>
    </source>
</evidence>
<dbReference type="InterPro" id="IPR013099">
    <property type="entry name" value="K_chnl_dom"/>
</dbReference>
<dbReference type="GO" id="GO:0003254">
    <property type="term" value="P:regulation of membrane depolarization"/>
    <property type="evidence" value="ECO:0007669"/>
    <property type="project" value="TreeGrafter"/>
</dbReference>
<reference evidence="5" key="1">
    <citation type="journal article" date="2006" name="PLoS Biol.">
        <title>Macronuclear genome sequence of the ciliate Tetrahymena thermophila, a model eukaryote.</title>
        <authorList>
            <person name="Eisen J.A."/>
            <person name="Coyne R.S."/>
            <person name="Wu M."/>
            <person name="Wu D."/>
            <person name="Thiagarajan M."/>
            <person name="Wortman J.R."/>
            <person name="Badger J.H."/>
            <person name="Ren Q."/>
            <person name="Amedeo P."/>
            <person name="Jones K.M."/>
            <person name="Tallon L.J."/>
            <person name="Delcher A.L."/>
            <person name="Salzberg S.L."/>
            <person name="Silva J.C."/>
            <person name="Haas B.J."/>
            <person name="Majoros W.H."/>
            <person name="Farzad M."/>
            <person name="Carlton J.M."/>
            <person name="Smith R.K. Jr."/>
            <person name="Garg J."/>
            <person name="Pearlman R.E."/>
            <person name="Karrer K.M."/>
            <person name="Sun L."/>
            <person name="Manning G."/>
            <person name="Elde N.C."/>
            <person name="Turkewitz A.P."/>
            <person name="Asai D.J."/>
            <person name="Wilkes D.E."/>
            <person name="Wang Y."/>
            <person name="Cai H."/>
            <person name="Collins K."/>
            <person name="Stewart B.A."/>
            <person name="Lee S.R."/>
            <person name="Wilamowska K."/>
            <person name="Weinberg Z."/>
            <person name="Ruzzo W.L."/>
            <person name="Wloga D."/>
            <person name="Gaertig J."/>
            <person name="Frankel J."/>
            <person name="Tsao C.-C."/>
            <person name="Gorovsky M.A."/>
            <person name="Keeling P.J."/>
            <person name="Waller R.F."/>
            <person name="Patron N.J."/>
            <person name="Cherry J.M."/>
            <person name="Stover N.A."/>
            <person name="Krieger C.J."/>
            <person name="del Toro C."/>
            <person name="Ryder H.F."/>
            <person name="Williamson S.C."/>
            <person name="Barbeau R.A."/>
            <person name="Hamilton E.P."/>
            <person name="Orias E."/>
        </authorList>
    </citation>
    <scope>NUCLEOTIDE SEQUENCE [LARGE SCALE GENOMIC DNA]</scope>
    <source>
        <strain evidence="5">SB210</strain>
    </source>
</reference>
<dbReference type="GO" id="GO:0035725">
    <property type="term" value="P:sodium ion transmembrane transport"/>
    <property type="evidence" value="ECO:0007669"/>
    <property type="project" value="TreeGrafter"/>
</dbReference>
<dbReference type="InterPro" id="IPR018490">
    <property type="entry name" value="cNMP-bd_dom_sf"/>
</dbReference>
<dbReference type="RefSeq" id="XP_012651229.1">
    <property type="nucleotide sequence ID" value="XM_012795775.1"/>
</dbReference>
<sequence>MSQNKTAASYQNNFSYRENVMLNEEDHKLFQMFPYKQRDSEVEYGSYIQTSRRDLSIKNEEIIQEYIQDNTILNAINEAQKQNYDKMSQTKDDKCSNLDFQKPKNGSQIQDLQKLQNEKIDTLNVANNIEEVEYKKAQPSKLMNTLKLLLTYHQHYLISDISSTYSKNSKLKKGGNIPLFFYISKVEVSTSMRILVNIFYAFKWIKVSDVLKQIAFYLCYEKDHKNIFDLLKLLIFVIGICHIFCLFWHGLVMFEINSGITNNWLESKNLLNASIQERYIYSFYFLAVTMATVGYGDISPQNQFEVLFTTITIFVTCIVYAFSLNTIGAIIENIEKKDKKYKENLQIIHALMREEEVSRNLKIKISDYIEYLYKESNEMQRKQQKLIIEKLSTKLRNDLNLEIQGKYLSNIPLFKYIKEKDKVAKIMEEQLYSPSEIIFTQGDIDDCSLYYIVKGSVSIVFECDQNSNREDTQIDLLENRKYFGEISFITGNPRTYTAKATDFCKIFKINRQQFLSVIKEHDQDYENFQMIKEAITFNNNYQFCSIFCSTCKSGKHFSMHCPRTHLTFTKKIIISRYNSHSPQERAPCKRKNKKKNYFKNQMQLQQAVLQINNVESLSELIDLIENGSYYQDQNENDVNYKQEIQLGSERGIRLRNNTLSSNQINIKNDNFGSQLDTIRKHQNSIENQLEKTMDQLKRQSISRQSIIQKQPKKSFLFSASQNQQLIQEPLKFQQLDINQNTQISNSQMQIQSQSSLSSQNDDNSSIDSSKIIENKIENNSKVNQNIENKIENNSKAKKSVLITGSLDEKQNKNQNVFEQKDENLLQKRFSQISQRSDGNDQPLQNIKHIDKQKSINQQLNERIMSLMIRGNTKEYSQLDNLNAIQYNTSKITEGQINKFNNRQINVESLTLKQLQQLSSDYSLIYISQLSPKNSQNQFSQQNMSKTINGTNSMSSGQFSKQNLIGVIQKSDKKFYEMIESSDQVNYMMLQIFDKAKLYKYYWPHFNYTEVVKKWVLYQSQIQKDYIFTQKRKRQKTNRMVIQSQHKQQKI</sequence>
<organism evidence="4 5">
    <name type="scientific">Tetrahymena thermophila (strain SB210)</name>
    <dbReference type="NCBI Taxonomy" id="312017"/>
    <lineage>
        <taxon>Eukaryota</taxon>
        <taxon>Sar</taxon>
        <taxon>Alveolata</taxon>
        <taxon>Ciliophora</taxon>
        <taxon>Intramacronucleata</taxon>
        <taxon>Oligohymenophorea</taxon>
        <taxon>Hymenostomatida</taxon>
        <taxon>Tetrahymenina</taxon>
        <taxon>Tetrahymenidae</taxon>
        <taxon>Tetrahymena</taxon>
    </lineage>
</organism>
<dbReference type="GO" id="GO:0098855">
    <property type="term" value="C:HCN channel complex"/>
    <property type="evidence" value="ECO:0007669"/>
    <property type="project" value="TreeGrafter"/>
</dbReference>
<feature type="transmembrane region" description="Helical" evidence="2">
    <location>
        <begin position="230"/>
        <end position="251"/>
    </location>
</feature>
<keyword evidence="5" id="KW-1185">Reference proteome</keyword>
<dbReference type="OrthoDB" id="421226at2759"/>
<gene>
    <name evidence="4" type="ORF">TTHERM_000164958</name>
</gene>
<keyword evidence="2" id="KW-0472">Membrane</keyword>
<dbReference type="Gene3D" id="1.10.287.630">
    <property type="entry name" value="Helix hairpin bin"/>
    <property type="match status" value="1"/>
</dbReference>
<dbReference type="Pfam" id="PF00027">
    <property type="entry name" value="cNMP_binding"/>
    <property type="match status" value="1"/>
</dbReference>
<keyword evidence="2" id="KW-1133">Transmembrane helix</keyword>
<dbReference type="InterPro" id="IPR000595">
    <property type="entry name" value="cNMP-bd_dom"/>
</dbReference>
<dbReference type="GO" id="GO:0005249">
    <property type="term" value="F:voltage-gated potassium channel activity"/>
    <property type="evidence" value="ECO:0007669"/>
    <property type="project" value="TreeGrafter"/>
</dbReference>
<protein>
    <submittedName>
        <fullName evidence="4">Cation channel family protein</fullName>
    </submittedName>
</protein>
<dbReference type="InterPro" id="IPR014710">
    <property type="entry name" value="RmlC-like_jellyroll"/>
</dbReference>
<dbReference type="SUPFAM" id="SSF81324">
    <property type="entry name" value="Voltage-gated potassium channels"/>
    <property type="match status" value="1"/>
</dbReference>
<dbReference type="PANTHER" id="PTHR45689">
    <property type="entry name" value="I[[H]] CHANNEL, ISOFORM E"/>
    <property type="match status" value="1"/>
</dbReference>
<accession>W7XEL5</accession>
<dbReference type="PROSITE" id="PS50042">
    <property type="entry name" value="CNMP_BINDING_3"/>
    <property type="match status" value="1"/>
</dbReference>
<dbReference type="GeneID" id="24437641"/>
<dbReference type="Gene3D" id="1.10.287.70">
    <property type="match status" value="1"/>
</dbReference>
<dbReference type="Gene3D" id="2.60.120.10">
    <property type="entry name" value="Jelly Rolls"/>
    <property type="match status" value="1"/>
</dbReference>
<feature type="domain" description="Cyclic nucleotide-binding" evidence="3">
    <location>
        <begin position="419"/>
        <end position="518"/>
    </location>
</feature>